<keyword evidence="14" id="KW-1185">Reference proteome</keyword>
<feature type="region of interest" description="Disordered" evidence="9">
    <location>
        <begin position="111"/>
        <end position="180"/>
    </location>
</feature>
<dbReference type="GO" id="GO:0006357">
    <property type="term" value="P:regulation of transcription by RNA polymerase II"/>
    <property type="evidence" value="ECO:0007669"/>
    <property type="project" value="TreeGrafter"/>
</dbReference>
<evidence type="ECO:0000313" key="12">
    <source>
        <dbReference type="EMBL" id="EDS26527.1"/>
    </source>
</evidence>
<evidence type="ECO:0000256" key="3">
    <source>
        <dbReference type="ARBA" id="ARBA00022737"/>
    </source>
</evidence>
<feature type="domain" description="C2H2-type" evidence="10">
    <location>
        <begin position="218"/>
        <end position="246"/>
    </location>
</feature>
<reference evidence="13" key="2">
    <citation type="submission" date="2021-02" db="UniProtKB">
        <authorList>
            <consortium name="EnsemblMetazoa"/>
        </authorList>
    </citation>
    <scope>IDENTIFICATION</scope>
    <source>
        <strain evidence="13">JHB</strain>
    </source>
</reference>
<dbReference type="KEGG" id="cqu:CpipJ_CPIJ006182"/>
<dbReference type="Gene3D" id="3.30.160.60">
    <property type="entry name" value="Classic Zinc Finger"/>
    <property type="match status" value="7"/>
</dbReference>
<dbReference type="SUPFAM" id="SSF57667">
    <property type="entry name" value="beta-beta-alpha zinc fingers"/>
    <property type="match status" value="4"/>
</dbReference>
<dbReference type="InterPro" id="IPR013087">
    <property type="entry name" value="Znf_C2H2_type"/>
</dbReference>
<dbReference type="FunFam" id="3.30.160.60:FF:001182">
    <property type="entry name" value="Zinc finger, C2H2 type"/>
    <property type="match status" value="1"/>
</dbReference>
<dbReference type="PROSITE" id="PS51915">
    <property type="entry name" value="ZAD"/>
    <property type="match status" value="1"/>
</dbReference>
<feature type="binding site" evidence="8">
    <location>
        <position position="4"/>
    </location>
    <ligand>
        <name>Zn(2+)</name>
        <dbReference type="ChEBI" id="CHEBI:29105"/>
    </ligand>
</feature>
<dbReference type="AlphaFoldDB" id="B0WFZ2"/>
<organism>
    <name type="scientific">Culex quinquefasciatus</name>
    <name type="common">Southern house mosquito</name>
    <name type="synonym">Culex pungens</name>
    <dbReference type="NCBI Taxonomy" id="7176"/>
    <lineage>
        <taxon>Eukaryota</taxon>
        <taxon>Metazoa</taxon>
        <taxon>Ecdysozoa</taxon>
        <taxon>Arthropoda</taxon>
        <taxon>Hexapoda</taxon>
        <taxon>Insecta</taxon>
        <taxon>Pterygota</taxon>
        <taxon>Neoptera</taxon>
        <taxon>Endopterygota</taxon>
        <taxon>Diptera</taxon>
        <taxon>Nematocera</taxon>
        <taxon>Culicoidea</taxon>
        <taxon>Culicidae</taxon>
        <taxon>Culicinae</taxon>
        <taxon>Culicini</taxon>
        <taxon>Culex</taxon>
        <taxon>Culex</taxon>
    </lineage>
</organism>
<dbReference type="GO" id="GO:0000978">
    <property type="term" value="F:RNA polymerase II cis-regulatory region sequence-specific DNA binding"/>
    <property type="evidence" value="ECO:0007669"/>
    <property type="project" value="TreeGrafter"/>
</dbReference>
<evidence type="ECO:0000313" key="13">
    <source>
        <dbReference type="EnsemblMetazoa" id="CPIJ006182-PA"/>
    </source>
</evidence>
<dbReference type="GO" id="GO:0005634">
    <property type="term" value="C:nucleus"/>
    <property type="evidence" value="ECO:0007669"/>
    <property type="project" value="UniProtKB-SubCell"/>
</dbReference>
<evidence type="ECO:0000259" key="11">
    <source>
        <dbReference type="PROSITE" id="PS51915"/>
    </source>
</evidence>
<gene>
    <name evidence="13" type="primary">6037746</name>
    <name evidence="12" type="ORF">CpipJ_CPIJ006182</name>
</gene>
<dbReference type="OrthoDB" id="7752550at2759"/>
<dbReference type="eggNOG" id="KOG1721">
    <property type="taxonomic scope" value="Eukaryota"/>
</dbReference>
<dbReference type="PROSITE" id="PS50157">
    <property type="entry name" value="ZINC_FINGER_C2H2_2"/>
    <property type="match status" value="7"/>
</dbReference>
<dbReference type="FunFam" id="3.30.160.60:FF:000446">
    <property type="entry name" value="Zinc finger protein"/>
    <property type="match status" value="1"/>
</dbReference>
<protein>
    <submittedName>
        <fullName evidence="12 13">Zinc finger protein</fullName>
    </submittedName>
</protein>
<accession>B0WFZ2</accession>
<dbReference type="VEuPathDB" id="VectorBase:CPIJ006182"/>
<evidence type="ECO:0000259" key="10">
    <source>
        <dbReference type="PROSITE" id="PS50157"/>
    </source>
</evidence>
<dbReference type="Proteomes" id="UP000002320">
    <property type="component" value="Unassembled WGS sequence"/>
</dbReference>
<dbReference type="PANTHER" id="PTHR24390">
    <property type="entry name" value="ZINC FINGER PROTEIN"/>
    <property type="match status" value="1"/>
</dbReference>
<evidence type="ECO:0000256" key="2">
    <source>
        <dbReference type="ARBA" id="ARBA00022723"/>
    </source>
</evidence>
<dbReference type="InterPro" id="IPR012934">
    <property type="entry name" value="Znf_AD"/>
</dbReference>
<dbReference type="InParanoid" id="B0WFZ2"/>
<keyword evidence="3" id="KW-0677">Repeat</keyword>
<dbReference type="EMBL" id="DS231921">
    <property type="protein sequence ID" value="EDS26527.1"/>
    <property type="molecule type" value="Genomic_DNA"/>
</dbReference>
<dbReference type="Pfam" id="PF13912">
    <property type="entry name" value="zf-C2H2_6"/>
    <property type="match status" value="1"/>
</dbReference>
<reference evidence="12" key="1">
    <citation type="submission" date="2007-03" db="EMBL/GenBank/DDBJ databases">
        <title>Annotation of Culex pipiens quinquefasciatus.</title>
        <authorList>
            <consortium name="The Broad Institute Genome Sequencing Platform"/>
            <person name="Atkinson P.W."/>
            <person name="Hemingway J."/>
            <person name="Christensen B.M."/>
            <person name="Higgs S."/>
            <person name="Kodira C."/>
            <person name="Hannick L."/>
            <person name="Megy K."/>
            <person name="O'Leary S."/>
            <person name="Pearson M."/>
            <person name="Haas B.J."/>
            <person name="Mauceli E."/>
            <person name="Wortman J.R."/>
            <person name="Lee N.H."/>
            <person name="Guigo R."/>
            <person name="Stanke M."/>
            <person name="Alvarado L."/>
            <person name="Amedeo P."/>
            <person name="Antoine C.H."/>
            <person name="Arensburger P."/>
            <person name="Bidwell S.L."/>
            <person name="Crawford M."/>
            <person name="Camaro F."/>
            <person name="Devon K."/>
            <person name="Engels R."/>
            <person name="Hammond M."/>
            <person name="Howarth C."/>
            <person name="Koehrsen M."/>
            <person name="Lawson D."/>
            <person name="Montgomery P."/>
            <person name="Nene V."/>
            <person name="Nusbaum C."/>
            <person name="Puiu D."/>
            <person name="Romero-Severson J."/>
            <person name="Severson D.W."/>
            <person name="Shumway M."/>
            <person name="Sisk P."/>
            <person name="Stolte C."/>
            <person name="Zeng Q."/>
            <person name="Eisenstadt E."/>
            <person name="Fraser-Liggett C."/>
            <person name="Strausberg R."/>
            <person name="Galagan J."/>
            <person name="Birren B."/>
            <person name="Collins F.H."/>
        </authorList>
    </citation>
    <scope>NUCLEOTIDE SEQUENCE [LARGE SCALE GENOMIC DNA]</scope>
    <source>
        <strain evidence="12">JHB</strain>
    </source>
</reference>
<dbReference type="OMA" id="MHELRTH"/>
<feature type="binding site" evidence="8">
    <location>
        <position position="50"/>
    </location>
    <ligand>
        <name>Zn(2+)</name>
        <dbReference type="ChEBI" id="CHEBI:29105"/>
    </ligand>
</feature>
<proteinExistence type="predicted"/>
<keyword evidence="4 7" id="KW-0863">Zinc-finger</keyword>
<feature type="binding site" evidence="8">
    <location>
        <position position="7"/>
    </location>
    <ligand>
        <name>Zn(2+)</name>
        <dbReference type="ChEBI" id="CHEBI:29105"/>
    </ligand>
</feature>
<feature type="domain" description="C2H2-type" evidence="10">
    <location>
        <begin position="190"/>
        <end position="217"/>
    </location>
</feature>
<evidence type="ECO:0000256" key="4">
    <source>
        <dbReference type="ARBA" id="ARBA00022771"/>
    </source>
</evidence>
<evidence type="ECO:0000256" key="9">
    <source>
        <dbReference type="SAM" id="MobiDB-lite"/>
    </source>
</evidence>
<dbReference type="GO" id="GO:0008270">
    <property type="term" value="F:zinc ion binding"/>
    <property type="evidence" value="ECO:0007669"/>
    <property type="project" value="UniProtKB-UniRule"/>
</dbReference>
<dbReference type="HOGENOM" id="CLU_002678_2_4_1"/>
<comment type="subcellular location">
    <subcellularLocation>
        <location evidence="1">Nucleus</location>
    </subcellularLocation>
</comment>
<name>B0WFZ2_CULQU</name>
<dbReference type="PROSITE" id="PS00028">
    <property type="entry name" value="ZINC_FINGER_C2H2_1"/>
    <property type="match status" value="6"/>
</dbReference>
<feature type="binding site" evidence="8">
    <location>
        <position position="47"/>
    </location>
    <ligand>
        <name>Zn(2+)</name>
        <dbReference type="ChEBI" id="CHEBI:29105"/>
    </ligand>
</feature>
<feature type="region of interest" description="Disordered" evidence="9">
    <location>
        <begin position="467"/>
        <end position="487"/>
    </location>
</feature>
<dbReference type="SMART" id="SM00355">
    <property type="entry name" value="ZnF_C2H2"/>
    <property type="match status" value="7"/>
</dbReference>
<feature type="domain" description="C2H2-type" evidence="10">
    <location>
        <begin position="340"/>
        <end position="368"/>
    </location>
</feature>
<evidence type="ECO:0000256" key="8">
    <source>
        <dbReference type="PROSITE-ProRule" id="PRU01263"/>
    </source>
</evidence>
<dbReference type="GO" id="GO:0003700">
    <property type="term" value="F:DNA-binding transcription factor activity"/>
    <property type="evidence" value="ECO:0007669"/>
    <property type="project" value="TreeGrafter"/>
</dbReference>
<keyword evidence="2 8" id="KW-0479">Metal-binding</keyword>
<dbReference type="Pfam" id="PF00096">
    <property type="entry name" value="zf-C2H2"/>
    <property type="match status" value="5"/>
</dbReference>
<dbReference type="EnsemblMetazoa" id="CPIJ006182-RA">
    <property type="protein sequence ID" value="CPIJ006182-PA"/>
    <property type="gene ID" value="CPIJ006182"/>
</dbReference>
<dbReference type="STRING" id="7176.B0WFZ2"/>
<feature type="domain" description="ZAD" evidence="11">
    <location>
        <begin position="2"/>
        <end position="74"/>
    </location>
</feature>
<feature type="domain" description="C2H2-type" evidence="10">
    <location>
        <begin position="283"/>
        <end position="310"/>
    </location>
</feature>
<evidence type="ECO:0000256" key="7">
    <source>
        <dbReference type="PROSITE-ProRule" id="PRU00042"/>
    </source>
</evidence>
<feature type="domain" description="C2H2-type" evidence="10">
    <location>
        <begin position="248"/>
        <end position="271"/>
    </location>
</feature>
<dbReference type="Pfam" id="PF07776">
    <property type="entry name" value="zf-AD"/>
    <property type="match status" value="1"/>
</dbReference>
<evidence type="ECO:0000256" key="5">
    <source>
        <dbReference type="ARBA" id="ARBA00022833"/>
    </source>
</evidence>
<evidence type="ECO:0000313" key="14">
    <source>
        <dbReference type="Proteomes" id="UP000002320"/>
    </source>
</evidence>
<dbReference type="SMART" id="SM00868">
    <property type="entry name" value="zf-AD"/>
    <property type="match status" value="1"/>
</dbReference>
<keyword evidence="5 8" id="KW-0862">Zinc</keyword>
<keyword evidence="6" id="KW-0539">Nucleus</keyword>
<feature type="domain" description="C2H2-type" evidence="10">
    <location>
        <begin position="450"/>
        <end position="472"/>
    </location>
</feature>
<evidence type="ECO:0000256" key="6">
    <source>
        <dbReference type="ARBA" id="ARBA00023242"/>
    </source>
</evidence>
<dbReference type="VEuPathDB" id="VectorBase:CQUJHB011576"/>
<sequence length="519" mass="59317">MRICRVCGESLLAQSQPQSLDRYTGIYFHLTAIQLADHEDPAQCKICGLCIEKLEDFDRFRKVCLEVHWRLSKVKFEPIDEDAHEETVQVECKTEFQEDFELIRSVIKEKNEVESSDEEEDDDGNLDGNDSDSDDEDDDYMDDDIVADELPLFPKTESGDSDSEDEPKPKKKRAKWGSLKKERKEPMQVYECDQCPKKFRVLMRLNAHKRTHEGLKPFVCELCGKDFAKWNNLKTHRIQKHSDNKIAMPCMECGQTFATKQGLKRHRERNHDPNYVAPEPISFMCDTCGKTFTTNGTLKKHKYIHTPNEMPFVCQICDKKFPTKHKLHEHTMRHEGVKNHTCPCCGLRKTTMHELRTHMKNVHSKSRTIPCDFCTTMFANIGQLRRSSRFFVSRCRILELYQLIARVLSLAGRIVRTPLVSAVLDEVGLARLFGNLNRHVKIVHLGVKPYNCTVCDRAFGKSDHLKRHMKSHNRTGGPSGGGVATEADDDHIPVVDAAATLPSQPAAHTPMAPMLAQAE</sequence>
<feature type="domain" description="C2H2-type" evidence="10">
    <location>
        <begin position="312"/>
        <end position="339"/>
    </location>
</feature>
<evidence type="ECO:0000256" key="1">
    <source>
        <dbReference type="ARBA" id="ARBA00004123"/>
    </source>
</evidence>
<feature type="compositionally biased region" description="Acidic residues" evidence="9">
    <location>
        <begin position="114"/>
        <end position="147"/>
    </location>
</feature>
<dbReference type="InterPro" id="IPR036236">
    <property type="entry name" value="Znf_C2H2_sf"/>
</dbReference>
<dbReference type="SUPFAM" id="SSF57716">
    <property type="entry name" value="Glucocorticoid receptor-like (DNA-binding domain)"/>
    <property type="match status" value="1"/>
</dbReference>